<organism evidence="1">
    <name type="scientific">Anguilla anguilla</name>
    <name type="common">European freshwater eel</name>
    <name type="synonym">Muraena anguilla</name>
    <dbReference type="NCBI Taxonomy" id="7936"/>
    <lineage>
        <taxon>Eukaryota</taxon>
        <taxon>Metazoa</taxon>
        <taxon>Chordata</taxon>
        <taxon>Craniata</taxon>
        <taxon>Vertebrata</taxon>
        <taxon>Euteleostomi</taxon>
        <taxon>Actinopterygii</taxon>
        <taxon>Neopterygii</taxon>
        <taxon>Teleostei</taxon>
        <taxon>Anguilliformes</taxon>
        <taxon>Anguillidae</taxon>
        <taxon>Anguilla</taxon>
    </lineage>
</organism>
<proteinExistence type="predicted"/>
<protein>
    <submittedName>
        <fullName evidence="1">Uncharacterized protein</fullName>
    </submittedName>
</protein>
<evidence type="ECO:0000313" key="1">
    <source>
        <dbReference type="EMBL" id="JAH61224.1"/>
    </source>
</evidence>
<reference evidence="1" key="1">
    <citation type="submission" date="2014-11" db="EMBL/GenBank/DDBJ databases">
        <authorList>
            <person name="Amaro Gonzalez C."/>
        </authorList>
    </citation>
    <scope>NUCLEOTIDE SEQUENCE</scope>
</reference>
<accession>A0A0E9U5Q1</accession>
<name>A0A0E9U5Q1_ANGAN</name>
<reference evidence="1" key="2">
    <citation type="journal article" date="2015" name="Fish Shellfish Immunol.">
        <title>Early steps in the European eel (Anguilla anguilla)-Vibrio vulnificus interaction in the gills: Role of the RtxA13 toxin.</title>
        <authorList>
            <person name="Callol A."/>
            <person name="Pajuelo D."/>
            <person name="Ebbesson L."/>
            <person name="Teles M."/>
            <person name="MacKenzie S."/>
            <person name="Amaro C."/>
        </authorList>
    </citation>
    <scope>NUCLEOTIDE SEQUENCE</scope>
</reference>
<dbReference type="AlphaFoldDB" id="A0A0E9U5Q1"/>
<sequence length="27" mass="3227">MNHLFFNKAVVLYEGFYLKCDFLLTSL</sequence>
<dbReference type="EMBL" id="GBXM01047353">
    <property type="protein sequence ID" value="JAH61224.1"/>
    <property type="molecule type" value="Transcribed_RNA"/>
</dbReference>